<sequence>MSRWQFSPVTSSPVALALTFVLAAGAFAADRSEDYGIPQVATINEKIRLGWEDYGISPSPEEIDTVWARRLFLDVLGRVPSVDELNEFARDRSRDKKKNLVDRLLFDDKYTEEYARNWTTVWTNVLIGRNGGTDNNSQISRPGMQKYLRDTFARNTHYDKMVEELVSATGANTPGMPGFNGAVNFYMDKLDEDGVQATAKTAQIFLGLQVQCTQCHNHPFNEWKQEKFWNMNAFFRQTRAMRGQMPGNANNGMRAMTLNNVDFMGEGRNIDNAEIYYELRNGLLKVAYPEFLDGQKIPTSGRISQVNRREELAKFITESDNLQEAIVNRYWGHFLGYGFTKPVDDMGPHNRPTHSELLTYLGQELRENSFDLKQLIRWIALSEAYSLSSKITKSNALDDPTVGEPPKFSHFYLRQMQAEQLYESLLIATQAHKTRGNYEEQEKKKSEWMQQFVTAFGTDEGDEATTFNGTIPQALMMFNGDLVMDAVSTKPGSFIYSMAAEGQDGKEAINHLYMATIARRPTRKELEAANYLIGIHKGNTAKALQDVFWALLNSNEFILNH</sequence>
<evidence type="ECO:0008006" key="6">
    <source>
        <dbReference type="Google" id="ProtNLM"/>
    </source>
</evidence>
<reference evidence="4 5" key="1">
    <citation type="submission" date="2018-02" db="EMBL/GenBank/DDBJ databases">
        <title>Comparative genomes isolates from brazilian mangrove.</title>
        <authorList>
            <person name="Araujo J.E."/>
            <person name="Taketani R.G."/>
            <person name="Silva M.C.P."/>
            <person name="Loureco M.V."/>
            <person name="Andreote F.D."/>
        </authorList>
    </citation>
    <scope>NUCLEOTIDE SEQUENCE [LARGE SCALE GENOMIC DNA]</scope>
    <source>
        <strain evidence="4 5">Hex-1 MGV</strain>
    </source>
</reference>
<dbReference type="RefSeq" id="WP_105331902.1">
    <property type="nucleotide sequence ID" value="NZ_PUHY01000012.1"/>
</dbReference>
<dbReference type="Pfam" id="PF07583">
    <property type="entry name" value="PSCyt2"/>
    <property type="match status" value="1"/>
</dbReference>
<protein>
    <recommendedName>
        <fullName evidence="6">DUF1549 domain-containing protein</fullName>
    </recommendedName>
</protein>
<keyword evidence="1" id="KW-0732">Signal</keyword>
<dbReference type="PANTHER" id="PTHR35889">
    <property type="entry name" value="CYCLOINULO-OLIGOSACCHARIDE FRUCTANOTRANSFERASE-RELATED"/>
    <property type="match status" value="1"/>
</dbReference>
<feature type="chain" id="PRO_5015448593" description="DUF1549 domain-containing protein" evidence="1">
    <location>
        <begin position="29"/>
        <end position="561"/>
    </location>
</feature>
<organism evidence="4 5">
    <name type="scientific">Blastopirellula marina</name>
    <dbReference type="NCBI Taxonomy" id="124"/>
    <lineage>
        <taxon>Bacteria</taxon>
        <taxon>Pseudomonadati</taxon>
        <taxon>Planctomycetota</taxon>
        <taxon>Planctomycetia</taxon>
        <taxon>Pirellulales</taxon>
        <taxon>Pirellulaceae</taxon>
        <taxon>Blastopirellula</taxon>
    </lineage>
</organism>
<dbReference type="PANTHER" id="PTHR35889:SF3">
    <property type="entry name" value="F-BOX DOMAIN-CONTAINING PROTEIN"/>
    <property type="match status" value="1"/>
</dbReference>
<evidence type="ECO:0000259" key="2">
    <source>
        <dbReference type="Pfam" id="PF07583"/>
    </source>
</evidence>
<feature type="signal peptide" evidence="1">
    <location>
        <begin position="1"/>
        <end position="28"/>
    </location>
</feature>
<dbReference type="EMBL" id="PUHY01000012">
    <property type="protein sequence ID" value="PQO32892.1"/>
    <property type="molecule type" value="Genomic_DNA"/>
</dbReference>
<dbReference type="OrthoDB" id="289126at2"/>
<evidence type="ECO:0000259" key="3">
    <source>
        <dbReference type="Pfam" id="PF07587"/>
    </source>
</evidence>
<dbReference type="InterPro" id="IPR011444">
    <property type="entry name" value="DUF1549"/>
</dbReference>
<proteinExistence type="predicted"/>
<name>A0A2S8FL34_9BACT</name>
<gene>
    <name evidence="4" type="ORF">C5Y83_18180</name>
</gene>
<evidence type="ECO:0000256" key="1">
    <source>
        <dbReference type="SAM" id="SignalP"/>
    </source>
</evidence>
<accession>A0A2S8FL34</accession>
<dbReference type="Proteomes" id="UP000238322">
    <property type="component" value="Unassembled WGS sequence"/>
</dbReference>
<evidence type="ECO:0000313" key="5">
    <source>
        <dbReference type="Proteomes" id="UP000238322"/>
    </source>
</evidence>
<comment type="caution">
    <text evidence="4">The sequence shown here is derived from an EMBL/GenBank/DDBJ whole genome shotgun (WGS) entry which is preliminary data.</text>
</comment>
<feature type="domain" description="DUF1553" evidence="3">
    <location>
        <begin position="308"/>
        <end position="530"/>
    </location>
</feature>
<dbReference type="Pfam" id="PF07587">
    <property type="entry name" value="PSD1"/>
    <property type="match status" value="1"/>
</dbReference>
<dbReference type="AlphaFoldDB" id="A0A2S8FL34"/>
<feature type="domain" description="DUF1549" evidence="2">
    <location>
        <begin position="43"/>
        <end position="239"/>
    </location>
</feature>
<dbReference type="InterPro" id="IPR022655">
    <property type="entry name" value="DUF1553"/>
</dbReference>
<evidence type="ECO:0000313" key="4">
    <source>
        <dbReference type="EMBL" id="PQO32892.1"/>
    </source>
</evidence>